<dbReference type="HAMAP" id="MF_02002">
    <property type="entry name" value="Ile_tRNA_synth_type1"/>
    <property type="match status" value="1"/>
</dbReference>
<dbReference type="VEuPathDB" id="AmoebaDB:NfTy_085610"/>
<comment type="subcellular location">
    <subcellularLocation>
        <location evidence="1">Mitochondrion</location>
    </subcellularLocation>
</comment>
<keyword evidence="6 11" id="KW-0067">ATP-binding</keyword>
<evidence type="ECO:0000256" key="8">
    <source>
        <dbReference type="ARBA" id="ARBA00023146"/>
    </source>
</evidence>
<dbReference type="InterPro" id="IPR033708">
    <property type="entry name" value="Anticodon_Ile_BEm"/>
</dbReference>
<dbReference type="PROSITE" id="PS00178">
    <property type="entry name" value="AA_TRNA_LIGASE_I"/>
    <property type="match status" value="1"/>
</dbReference>
<dbReference type="GO" id="GO:0005524">
    <property type="term" value="F:ATP binding"/>
    <property type="evidence" value="ECO:0007669"/>
    <property type="project" value="UniProtKB-KW"/>
</dbReference>
<evidence type="ECO:0000313" key="15">
    <source>
        <dbReference type="Proteomes" id="UP000444721"/>
    </source>
</evidence>
<comment type="similarity">
    <text evidence="2 11">Belongs to the class-I aminoacyl-tRNA synthetase family.</text>
</comment>
<dbReference type="PANTHER" id="PTHR42765:SF1">
    <property type="entry name" value="ISOLEUCINE--TRNA LIGASE, MITOCHONDRIAL"/>
    <property type="match status" value="1"/>
</dbReference>
<dbReference type="SUPFAM" id="SSF52374">
    <property type="entry name" value="Nucleotidylyl transferase"/>
    <property type="match status" value="1"/>
</dbReference>
<feature type="domain" description="Aminoacyl-tRNA synthetase class Ia" evidence="12">
    <location>
        <begin position="98"/>
        <end position="747"/>
    </location>
</feature>
<dbReference type="Proteomes" id="UP000444721">
    <property type="component" value="Unassembled WGS sequence"/>
</dbReference>
<keyword evidence="8 11" id="KW-0030">Aminoacyl-tRNA synthetase</keyword>
<dbReference type="PRINTS" id="PR00984">
    <property type="entry name" value="TRNASYNTHILE"/>
</dbReference>
<dbReference type="NCBIfam" id="TIGR00392">
    <property type="entry name" value="ileS"/>
    <property type="match status" value="1"/>
</dbReference>
<dbReference type="GO" id="GO:0004822">
    <property type="term" value="F:isoleucine-tRNA ligase activity"/>
    <property type="evidence" value="ECO:0007669"/>
    <property type="project" value="UniProtKB-EC"/>
</dbReference>
<evidence type="ECO:0000256" key="7">
    <source>
        <dbReference type="ARBA" id="ARBA00022917"/>
    </source>
</evidence>
<dbReference type="VEuPathDB" id="AmoebaDB:NF0125020"/>
<sequence length="1083" mass="124977">MKQSSLFINSHRCQIRGLSSFALLNHHHMINHSVWFLCTSPFPSIISSREFSSTLSPNVEERDKRFSHTILLPKTPFKTKISVEEEINLQKICTEYAYQSQKEQRLNQPNIKTFTLHDGPPYANGNLHAGHALNKILKDVTNRYKIQTGHLVQFIPGWDCHGLPIEIKVLQELKKKKKMEVSGNSDPSIRKLAKDFAEQAIQSQMKDFKRWGIMGDWDNPYKTMNPKFEAQQLRIFLDMLKKKYIYRGKKPVFWSPSSGTALAESELEYPDVHISKSCYILFPIENNTGAEVEKYGELFAVVWTTTPWTLMSNEAISYNNDIEYSIIYDQDKHRRLIIASDLLKTVCEKTGIKNYVLLEAKKGQDLFVNNGSSVSPIHTTTTTNATTSATTTIPFSTRISSYQNPLTLKLKKTLLPFLHGSHVTTEVGTGLVHTAPNHGMEDFHVVRENNIPIGPCFVDEQGRYNSETPLEELRGLPVLEQGNLRVIQIFEEELSKYLLFREDYSHRYPYDWRTKKPILIRMTEQWFAELKDLKHRAKEFIDETIEMIPNTGRNRLKAFIESRDEWCISRQRTWGVPIPVFYRRRNSSPEEEYLATSESIGYVIGLIEQHGTDYWFEKSEDELLAPPYRNQGWKKGTDTLDVWFDSGTTWFSVMKASGIPLPVDVYLEGSDQHRGWFQSSLLTSLAYQGVPPYKKIVTHGFITDENGKKMSKSLGNVIEPENLVSKYGVDVLRFWVCFSDFTVDVSIGQSVFEKLSTNLKKIRNTAKFMLGVLADYSPPPPPPPPLTLPPQKITIQPNGPHDGETQQQHCYSNLSEADLYIIARVKQFCDQVTESYEQFSYYKVTQHIMTFTYELSSFYLDLIKDRLYCSSEEVRRPCQRVVQYILDCYTKAISPILCHTAEDIYQCMTYKKHKSLCEEGWFISPEEFFSEISLPNVEQTVEKWNLIIELRQEIYKVIERARMDKAFRTSNEVMVHIERVDCEKLKEAITPLLKPCSTNDPVSTQLDEIMMVSQVNWLNEATCECLYSHSYNTSIDGSQVILSISKASHHKCPRCWRYTSTVENETCQRCENVLNTSLKAPIM</sequence>
<evidence type="ECO:0000256" key="11">
    <source>
        <dbReference type="RuleBase" id="RU363035"/>
    </source>
</evidence>
<organism evidence="14 15">
    <name type="scientific">Naegleria fowleri</name>
    <name type="common">Brain eating amoeba</name>
    <dbReference type="NCBI Taxonomy" id="5763"/>
    <lineage>
        <taxon>Eukaryota</taxon>
        <taxon>Discoba</taxon>
        <taxon>Heterolobosea</taxon>
        <taxon>Tetramitia</taxon>
        <taxon>Eutetramitia</taxon>
        <taxon>Vahlkampfiidae</taxon>
        <taxon>Naegleria</taxon>
    </lineage>
</organism>
<accession>A0A6A5BMJ9</accession>
<dbReference type="EMBL" id="VFQX01000041">
    <property type="protein sequence ID" value="KAF0976156.1"/>
    <property type="molecule type" value="Genomic_DNA"/>
</dbReference>
<dbReference type="GO" id="GO:0006428">
    <property type="term" value="P:isoleucyl-tRNA aminoacylation"/>
    <property type="evidence" value="ECO:0007669"/>
    <property type="project" value="InterPro"/>
</dbReference>
<dbReference type="Pfam" id="PF00133">
    <property type="entry name" value="tRNA-synt_1"/>
    <property type="match status" value="1"/>
</dbReference>
<dbReference type="Gene3D" id="3.90.740.10">
    <property type="entry name" value="Valyl/Leucyl/Isoleucyl-tRNA synthetase, editing domain"/>
    <property type="match status" value="1"/>
</dbReference>
<dbReference type="OrthoDB" id="10264412at2759"/>
<dbReference type="InterPro" id="IPR013155">
    <property type="entry name" value="M/V/L/I-tRNA-synth_anticd-bd"/>
</dbReference>
<dbReference type="GO" id="GO:0005739">
    <property type="term" value="C:mitochondrion"/>
    <property type="evidence" value="ECO:0007669"/>
    <property type="project" value="UniProtKB-SubCell"/>
</dbReference>
<dbReference type="InterPro" id="IPR002300">
    <property type="entry name" value="aa-tRNA-synth_Ia"/>
</dbReference>
<dbReference type="InterPro" id="IPR014729">
    <property type="entry name" value="Rossmann-like_a/b/a_fold"/>
</dbReference>
<dbReference type="Gene3D" id="3.40.50.620">
    <property type="entry name" value="HUPs"/>
    <property type="match status" value="2"/>
</dbReference>
<evidence type="ECO:0000313" key="14">
    <source>
        <dbReference type="EMBL" id="KAF0976156.1"/>
    </source>
</evidence>
<dbReference type="InterPro" id="IPR009080">
    <property type="entry name" value="tRNAsynth_Ia_anticodon-bd"/>
</dbReference>
<dbReference type="GeneID" id="68112049"/>
<evidence type="ECO:0000256" key="2">
    <source>
        <dbReference type="ARBA" id="ARBA00005594"/>
    </source>
</evidence>
<name>A0A6A5BMJ9_NAEFO</name>
<proteinExistence type="inferred from homology"/>
<feature type="domain" description="Methionyl/Valyl/Leucyl/Isoleucyl-tRNA synthetase anticodon-binding" evidence="13">
    <location>
        <begin position="818"/>
        <end position="975"/>
    </location>
</feature>
<comment type="catalytic activity">
    <reaction evidence="10">
        <text>tRNA(Ile) + L-isoleucine + ATP = L-isoleucyl-tRNA(Ile) + AMP + diphosphate</text>
        <dbReference type="Rhea" id="RHEA:11060"/>
        <dbReference type="Rhea" id="RHEA-COMP:9666"/>
        <dbReference type="Rhea" id="RHEA-COMP:9695"/>
        <dbReference type="ChEBI" id="CHEBI:30616"/>
        <dbReference type="ChEBI" id="CHEBI:33019"/>
        <dbReference type="ChEBI" id="CHEBI:58045"/>
        <dbReference type="ChEBI" id="CHEBI:78442"/>
        <dbReference type="ChEBI" id="CHEBI:78528"/>
        <dbReference type="ChEBI" id="CHEBI:456215"/>
        <dbReference type="EC" id="6.1.1.5"/>
    </reaction>
</comment>
<dbReference type="InterPro" id="IPR001412">
    <property type="entry name" value="aa-tRNA-synth_I_CS"/>
</dbReference>
<evidence type="ECO:0000256" key="10">
    <source>
        <dbReference type="ARBA" id="ARBA00048359"/>
    </source>
</evidence>
<evidence type="ECO:0000256" key="3">
    <source>
        <dbReference type="ARBA" id="ARBA00013165"/>
    </source>
</evidence>
<dbReference type="InterPro" id="IPR050081">
    <property type="entry name" value="Ile-tRNA_ligase"/>
</dbReference>
<protein>
    <recommendedName>
        <fullName evidence="3">isoleucine--tRNA ligase</fullName>
        <ecNumber evidence="3">6.1.1.5</ecNumber>
    </recommendedName>
    <alternativeName>
        <fullName evidence="9">Isoleucyl-tRNA synthetase</fullName>
    </alternativeName>
</protein>
<dbReference type="GO" id="GO:0000049">
    <property type="term" value="F:tRNA binding"/>
    <property type="evidence" value="ECO:0007669"/>
    <property type="project" value="InterPro"/>
</dbReference>
<dbReference type="CDD" id="cd07960">
    <property type="entry name" value="Anticodon_Ia_Ile_BEm"/>
    <property type="match status" value="1"/>
</dbReference>
<dbReference type="Gene3D" id="1.10.730.20">
    <property type="match status" value="1"/>
</dbReference>
<dbReference type="GO" id="GO:0032543">
    <property type="term" value="P:mitochondrial translation"/>
    <property type="evidence" value="ECO:0007669"/>
    <property type="project" value="TreeGrafter"/>
</dbReference>
<keyword evidence="4 11" id="KW-0436">Ligase</keyword>
<dbReference type="OMA" id="HCWRCKT"/>
<evidence type="ECO:0000256" key="4">
    <source>
        <dbReference type="ARBA" id="ARBA00022598"/>
    </source>
</evidence>
<dbReference type="GO" id="GO:0002161">
    <property type="term" value="F:aminoacyl-tRNA deacylase activity"/>
    <property type="evidence" value="ECO:0007669"/>
    <property type="project" value="InterPro"/>
</dbReference>
<evidence type="ECO:0000259" key="12">
    <source>
        <dbReference type="Pfam" id="PF00133"/>
    </source>
</evidence>
<dbReference type="SUPFAM" id="SSF50677">
    <property type="entry name" value="ValRS/IleRS/LeuRS editing domain"/>
    <property type="match status" value="1"/>
</dbReference>
<evidence type="ECO:0000259" key="13">
    <source>
        <dbReference type="Pfam" id="PF08264"/>
    </source>
</evidence>
<keyword evidence="5 11" id="KW-0547">Nucleotide-binding</keyword>
<evidence type="ECO:0000256" key="5">
    <source>
        <dbReference type="ARBA" id="ARBA00022741"/>
    </source>
</evidence>
<evidence type="ECO:0000256" key="9">
    <source>
        <dbReference type="ARBA" id="ARBA00032665"/>
    </source>
</evidence>
<comment type="caution">
    <text evidence="14">The sequence shown here is derived from an EMBL/GenBank/DDBJ whole genome shotgun (WGS) entry which is preliminary data.</text>
</comment>
<dbReference type="RefSeq" id="XP_044560869.1">
    <property type="nucleotide sequence ID" value="XM_044708289.1"/>
</dbReference>
<dbReference type="Pfam" id="PF08264">
    <property type="entry name" value="Anticodon_1"/>
    <property type="match status" value="1"/>
</dbReference>
<dbReference type="InterPro" id="IPR009008">
    <property type="entry name" value="Val/Leu/Ile-tRNA-synth_edit"/>
</dbReference>
<dbReference type="Gene3D" id="1.10.10.830">
    <property type="entry name" value="Ile-tRNA synthetase CP2 domain-like"/>
    <property type="match status" value="1"/>
</dbReference>
<evidence type="ECO:0000256" key="1">
    <source>
        <dbReference type="ARBA" id="ARBA00004173"/>
    </source>
</evidence>
<dbReference type="VEuPathDB" id="AmoebaDB:FDP41_004831"/>
<dbReference type="PANTHER" id="PTHR42765">
    <property type="entry name" value="SOLEUCYL-TRNA SYNTHETASE"/>
    <property type="match status" value="1"/>
</dbReference>
<keyword evidence="15" id="KW-1185">Reference proteome</keyword>
<dbReference type="SUPFAM" id="SSF47323">
    <property type="entry name" value="Anticodon-binding domain of a subclass of class I aminoacyl-tRNA synthetases"/>
    <property type="match status" value="1"/>
</dbReference>
<dbReference type="InterPro" id="IPR023585">
    <property type="entry name" value="Ile-tRNA-ligase_type1"/>
</dbReference>
<evidence type="ECO:0000256" key="6">
    <source>
        <dbReference type="ARBA" id="ARBA00022840"/>
    </source>
</evidence>
<dbReference type="InterPro" id="IPR002301">
    <property type="entry name" value="Ile-tRNA-ligase"/>
</dbReference>
<keyword evidence="7 11" id="KW-0648">Protein biosynthesis</keyword>
<dbReference type="FunFam" id="3.40.50.620:FF:000111">
    <property type="entry name" value="Mitochondrial isoleucyl-tRNA synthetase"/>
    <property type="match status" value="1"/>
</dbReference>
<gene>
    <name evidence="14" type="ORF">FDP41_004831</name>
</gene>
<dbReference type="AlphaFoldDB" id="A0A6A5BMJ9"/>
<dbReference type="EC" id="6.1.1.5" evidence="3"/>
<reference evidence="14 15" key="1">
    <citation type="journal article" date="2019" name="Sci. Rep.">
        <title>Nanopore sequencing improves the draft genome of the human pathogenic amoeba Naegleria fowleri.</title>
        <authorList>
            <person name="Liechti N."/>
            <person name="Schurch N."/>
            <person name="Bruggmann R."/>
            <person name="Wittwer M."/>
        </authorList>
    </citation>
    <scope>NUCLEOTIDE SEQUENCE [LARGE SCALE GENOMIC DNA]</scope>
    <source>
        <strain evidence="14 15">ATCC 30894</strain>
    </source>
</reference>